<comment type="catalytic activity">
    <reaction evidence="7 8">
        <text>2 reduced [adrenodoxin] + NADP(+) + H(+) = 2 oxidized [adrenodoxin] + NADPH</text>
        <dbReference type="Rhea" id="RHEA:42312"/>
        <dbReference type="Rhea" id="RHEA-COMP:9998"/>
        <dbReference type="Rhea" id="RHEA-COMP:9999"/>
        <dbReference type="ChEBI" id="CHEBI:15378"/>
        <dbReference type="ChEBI" id="CHEBI:33737"/>
        <dbReference type="ChEBI" id="CHEBI:33738"/>
        <dbReference type="ChEBI" id="CHEBI:57783"/>
        <dbReference type="ChEBI" id="CHEBI:58349"/>
        <dbReference type="EC" id="1.18.1.6"/>
    </reaction>
</comment>
<keyword evidence="4 8" id="KW-0274">FAD</keyword>
<evidence type="ECO:0000256" key="4">
    <source>
        <dbReference type="ARBA" id="ARBA00022827"/>
    </source>
</evidence>
<protein>
    <recommendedName>
        <fullName evidence="8">NADPH:adrenodoxin oxidoreductase, mitochondrial</fullName>
        <ecNumber evidence="8">1.18.1.6</ecNumber>
    </recommendedName>
</protein>
<gene>
    <name evidence="11" type="ORF">D9611_009698</name>
</gene>
<evidence type="ECO:0000256" key="2">
    <source>
        <dbReference type="ARBA" id="ARBA00008312"/>
    </source>
</evidence>
<keyword evidence="6 8" id="KW-0560">Oxidoreductase</keyword>
<feature type="binding site" evidence="10">
    <location>
        <begin position="158"/>
        <end position="161"/>
    </location>
    <ligand>
        <name>NADP(+)</name>
        <dbReference type="ChEBI" id="CHEBI:58349"/>
    </ligand>
</feature>
<dbReference type="GO" id="GO:0005739">
    <property type="term" value="C:mitochondrion"/>
    <property type="evidence" value="ECO:0007669"/>
    <property type="project" value="UniProtKB-SubCell"/>
</dbReference>
<name>A0A8H5C6M9_9AGAR</name>
<keyword evidence="12" id="KW-1185">Reference proteome</keyword>
<organism evidence="11 12">
    <name type="scientific">Ephemerocybe angulata</name>
    <dbReference type="NCBI Taxonomy" id="980116"/>
    <lineage>
        <taxon>Eukaryota</taxon>
        <taxon>Fungi</taxon>
        <taxon>Dikarya</taxon>
        <taxon>Basidiomycota</taxon>
        <taxon>Agaricomycotina</taxon>
        <taxon>Agaricomycetes</taxon>
        <taxon>Agaricomycetidae</taxon>
        <taxon>Agaricales</taxon>
        <taxon>Agaricineae</taxon>
        <taxon>Psathyrellaceae</taxon>
        <taxon>Ephemerocybe</taxon>
    </lineage>
</organism>
<evidence type="ECO:0000313" key="11">
    <source>
        <dbReference type="EMBL" id="KAF5335679.1"/>
    </source>
</evidence>
<evidence type="ECO:0000256" key="8">
    <source>
        <dbReference type="PIRNR" id="PIRNR000362"/>
    </source>
</evidence>
<feature type="binding site" evidence="9">
    <location>
        <position position="79"/>
    </location>
    <ligand>
        <name>FAD</name>
        <dbReference type="ChEBI" id="CHEBI:57692"/>
    </ligand>
</feature>
<dbReference type="PIRSF" id="PIRSF000362">
    <property type="entry name" value="FNR"/>
    <property type="match status" value="1"/>
</dbReference>
<evidence type="ECO:0000256" key="9">
    <source>
        <dbReference type="PIRSR" id="PIRSR000362-1"/>
    </source>
</evidence>
<comment type="cofactor">
    <cofactor evidence="1 8 9">
        <name>FAD</name>
        <dbReference type="ChEBI" id="CHEBI:57692"/>
    </cofactor>
</comment>
<dbReference type="InterPro" id="IPR021163">
    <property type="entry name" value="Ferredox_Rdtase_adrenod"/>
</dbReference>
<feature type="binding site" evidence="9">
    <location>
        <position position="11"/>
    </location>
    <ligand>
        <name>FAD</name>
        <dbReference type="ChEBI" id="CHEBI:57692"/>
    </ligand>
</feature>
<keyword evidence="5 8" id="KW-0521">NADP</keyword>
<evidence type="ECO:0000256" key="10">
    <source>
        <dbReference type="PIRSR" id="PIRSR000362-2"/>
    </source>
</evidence>
<comment type="subcellular location">
    <subcellularLocation>
        <location evidence="8">Mitochondrion</location>
    </subcellularLocation>
</comment>
<evidence type="ECO:0000256" key="7">
    <source>
        <dbReference type="ARBA" id="ARBA00048933"/>
    </source>
</evidence>
<dbReference type="SUPFAM" id="SSF51971">
    <property type="entry name" value="Nucleotide-binding domain"/>
    <property type="match status" value="1"/>
</dbReference>
<dbReference type="Gene3D" id="3.40.50.720">
    <property type="entry name" value="NAD(P)-binding Rossmann-like Domain"/>
    <property type="match status" value="1"/>
</dbReference>
<comment type="similarity">
    <text evidence="2 8">Belongs to the ferredoxin--NADP reductase type 1 family.</text>
</comment>
<evidence type="ECO:0000313" key="12">
    <source>
        <dbReference type="Proteomes" id="UP000541558"/>
    </source>
</evidence>
<dbReference type="PANTHER" id="PTHR48467:SF1">
    <property type="entry name" value="GLUTAMATE SYNTHASE 1 [NADH], CHLOROPLASTIC-LIKE"/>
    <property type="match status" value="1"/>
</dbReference>
<dbReference type="Proteomes" id="UP000541558">
    <property type="component" value="Unassembled WGS sequence"/>
</dbReference>
<dbReference type="GO" id="GO:0016491">
    <property type="term" value="F:oxidoreductase activity"/>
    <property type="evidence" value="ECO:0007669"/>
    <property type="project" value="UniProtKB-KW"/>
</dbReference>
<dbReference type="InterPro" id="IPR036188">
    <property type="entry name" value="FAD/NAD-bd_sf"/>
</dbReference>
<evidence type="ECO:0000256" key="6">
    <source>
        <dbReference type="ARBA" id="ARBA00023002"/>
    </source>
</evidence>
<dbReference type="PRINTS" id="PR00419">
    <property type="entry name" value="ADXRDTASE"/>
</dbReference>
<proteinExistence type="inferred from homology"/>
<dbReference type="PANTHER" id="PTHR48467">
    <property type="entry name" value="GLUTAMATE SYNTHASE 1 [NADH], CHLOROPLASTIC-LIKE"/>
    <property type="match status" value="1"/>
</dbReference>
<accession>A0A8H5C6M9</accession>
<feature type="binding site" evidence="10">
    <location>
        <begin position="202"/>
        <end position="203"/>
    </location>
    <ligand>
        <name>NADP(+)</name>
        <dbReference type="ChEBI" id="CHEBI:58349"/>
    </ligand>
</feature>
<feature type="binding site" evidence="9">
    <location>
        <position position="43"/>
    </location>
    <ligand>
        <name>FAD</name>
        <dbReference type="ChEBI" id="CHEBI:57692"/>
    </ligand>
</feature>
<evidence type="ECO:0000256" key="5">
    <source>
        <dbReference type="ARBA" id="ARBA00022857"/>
    </source>
</evidence>
<feature type="binding site" evidence="10">
    <location>
        <position position="214"/>
    </location>
    <ligand>
        <name>NADP(+)</name>
        <dbReference type="ChEBI" id="CHEBI:58349"/>
    </ligand>
</feature>
<comment type="caution">
    <text evidence="11">The sequence shown here is derived from an EMBL/GenBank/DDBJ whole genome shotgun (WGS) entry which is preliminary data.</text>
</comment>
<dbReference type="InterPro" id="IPR055275">
    <property type="entry name" value="Ferredox_Rdtase"/>
</dbReference>
<dbReference type="Gene3D" id="3.50.50.60">
    <property type="entry name" value="FAD/NAD(P)-binding domain"/>
    <property type="match status" value="1"/>
</dbReference>
<reference evidence="11 12" key="1">
    <citation type="journal article" date="2020" name="ISME J.">
        <title>Uncovering the hidden diversity of litter-decomposition mechanisms in mushroom-forming fungi.</title>
        <authorList>
            <person name="Floudas D."/>
            <person name="Bentzer J."/>
            <person name="Ahren D."/>
            <person name="Johansson T."/>
            <person name="Persson P."/>
            <person name="Tunlid A."/>
        </authorList>
    </citation>
    <scope>NUCLEOTIDE SEQUENCE [LARGE SCALE GENOMIC DNA]</scope>
    <source>
        <strain evidence="11 12">CBS 175.51</strain>
    </source>
</reference>
<keyword evidence="3 8" id="KW-0285">Flavoprotein</keyword>
<evidence type="ECO:0000256" key="1">
    <source>
        <dbReference type="ARBA" id="ARBA00001974"/>
    </source>
</evidence>
<sequence>MKLAIIGGGPSAFYVASRLHKLLPQTLDYRIHLFDRLWSPHGLVRYGVAPDHPEVKNCTHKFDEAALDRRLRFFGNVNVGDSPSPIQHTVKLPLSSVFSNYSHVVFATGCTLPKRHSELPPSAICISALSMVHWYTQHPNAPSPPPLDKLSHVSLIGNGNVSLDVARMLLTHVDVLRKYDVPERVLDVLAESTVKHVSIVGRRGPLEAAFTMKELREMINLPDASMVPLAPALLQPSEGVPLTRQQTRVLQLLSKGSKNTFGTTAKTWSLDFYRSPAGLMVPSPENTRAQLSLAHTVVDPATQRAVPAGETSTVATDLVVTSLGFHGEPTAPYFDPGLGHLRTLSNRIVTNAGTTLRNVYGSGWASTGAHGVLAATMMNAYDVAETIVNDHMNPLEGTEGVLNPDPSLEELPEEVVHGIRERNIVEYPDWKRIDEEEMRRGQVRAGCLSLPQNGLSAVFHRCLKLRPPFIATPTSRGTLCPPPPEPCVYLIHGGVYGHNYEVRADVQWRGVQHGGSTSDGLRTWWRRWVGLAGCEGMAEGHTVG</sequence>
<dbReference type="EMBL" id="JAACJK010000060">
    <property type="protein sequence ID" value="KAF5335679.1"/>
    <property type="molecule type" value="Genomic_DNA"/>
</dbReference>
<dbReference type="EC" id="1.18.1.6" evidence="8"/>
<keyword evidence="8" id="KW-0496">Mitochondrion</keyword>
<dbReference type="AlphaFoldDB" id="A0A8H5C6M9"/>
<dbReference type="OrthoDB" id="333024at2759"/>
<evidence type="ECO:0000256" key="3">
    <source>
        <dbReference type="ARBA" id="ARBA00022630"/>
    </source>
</evidence>